<name>A0A2P8CYN7_9BACT</name>
<dbReference type="RefSeq" id="WP_106524427.1">
    <property type="nucleotide sequence ID" value="NZ_PYGD01000009.1"/>
</dbReference>
<evidence type="ECO:0000313" key="4">
    <source>
        <dbReference type="Proteomes" id="UP000240572"/>
    </source>
</evidence>
<organism evidence="3 4">
    <name type="scientific">Taibaiella chishuiensis</name>
    <dbReference type="NCBI Taxonomy" id="1434707"/>
    <lineage>
        <taxon>Bacteria</taxon>
        <taxon>Pseudomonadati</taxon>
        <taxon>Bacteroidota</taxon>
        <taxon>Chitinophagia</taxon>
        <taxon>Chitinophagales</taxon>
        <taxon>Chitinophagaceae</taxon>
        <taxon>Taibaiella</taxon>
    </lineage>
</organism>
<dbReference type="Pfam" id="PF18962">
    <property type="entry name" value="Por_Secre_tail"/>
    <property type="match status" value="1"/>
</dbReference>
<keyword evidence="1" id="KW-0732">Signal</keyword>
<dbReference type="OrthoDB" id="676445at2"/>
<gene>
    <name evidence="3" type="ORF">B0I18_10988</name>
</gene>
<feature type="signal peptide" evidence="1">
    <location>
        <begin position="1"/>
        <end position="25"/>
    </location>
</feature>
<proteinExistence type="predicted"/>
<sequence>MNKYLKLKQGYACILLLLLAYGARAQFSSGSGFYVAPGTAVFIDSLTFQPAVAPMSLANVQITHGYTPVPPVGPGLGSIKRVYEITPSLAFRGNTGLYYTDAELNGNTAALLSFAYSDGVSGFNAAGAATIDNSNHYVLATTGINTLTIKKITSVNNGTPLPVHLIDFKVKAAGQKSLISWVTANEFNCDHFDVERSDDATHFSFLLSREARGSIAGEHSYQDYDNSPKAGWNYYRLKQVDRDGGFTYSRTESVFFGPGAGAGISVYPNPFASRLHIDLNAQDDGKEQCNLLDIAGRVIATRELLLVKGANAFDLDFSGIAAGTYWLKIGALFNTQLVKQ</sequence>
<dbReference type="Proteomes" id="UP000240572">
    <property type="component" value="Unassembled WGS sequence"/>
</dbReference>
<keyword evidence="4" id="KW-1185">Reference proteome</keyword>
<evidence type="ECO:0000313" key="3">
    <source>
        <dbReference type="EMBL" id="PSK90082.1"/>
    </source>
</evidence>
<reference evidence="3 4" key="1">
    <citation type="submission" date="2018-03" db="EMBL/GenBank/DDBJ databases">
        <title>Genomic Encyclopedia of Type Strains, Phase III (KMG-III): the genomes of soil and plant-associated and newly described type strains.</title>
        <authorList>
            <person name="Whitman W."/>
        </authorList>
    </citation>
    <scope>NUCLEOTIDE SEQUENCE [LARGE SCALE GENOMIC DNA]</scope>
    <source>
        <strain evidence="3 4">CGMCC 1.12700</strain>
    </source>
</reference>
<comment type="caution">
    <text evidence="3">The sequence shown here is derived from an EMBL/GenBank/DDBJ whole genome shotgun (WGS) entry which is preliminary data.</text>
</comment>
<feature type="chain" id="PRO_5015195931" evidence="1">
    <location>
        <begin position="26"/>
        <end position="340"/>
    </location>
</feature>
<dbReference type="EMBL" id="PYGD01000009">
    <property type="protein sequence ID" value="PSK90082.1"/>
    <property type="molecule type" value="Genomic_DNA"/>
</dbReference>
<evidence type="ECO:0000259" key="2">
    <source>
        <dbReference type="Pfam" id="PF18962"/>
    </source>
</evidence>
<accession>A0A2P8CYN7</accession>
<protein>
    <submittedName>
        <fullName evidence="3">Putative secreted protein (Por secretion system target)</fullName>
    </submittedName>
</protein>
<dbReference type="InterPro" id="IPR026444">
    <property type="entry name" value="Secre_tail"/>
</dbReference>
<feature type="domain" description="Secretion system C-terminal sorting" evidence="2">
    <location>
        <begin position="266"/>
        <end position="331"/>
    </location>
</feature>
<dbReference type="NCBIfam" id="TIGR04183">
    <property type="entry name" value="Por_Secre_tail"/>
    <property type="match status" value="1"/>
</dbReference>
<dbReference type="AlphaFoldDB" id="A0A2P8CYN7"/>
<evidence type="ECO:0000256" key="1">
    <source>
        <dbReference type="SAM" id="SignalP"/>
    </source>
</evidence>